<organism evidence="1 2">
    <name type="scientific">Bradyrhizobium ivorense</name>
    <dbReference type="NCBI Taxonomy" id="2511166"/>
    <lineage>
        <taxon>Bacteria</taxon>
        <taxon>Pseudomonadati</taxon>
        <taxon>Pseudomonadota</taxon>
        <taxon>Alphaproteobacteria</taxon>
        <taxon>Hyphomicrobiales</taxon>
        <taxon>Nitrobacteraceae</taxon>
        <taxon>Bradyrhizobium</taxon>
    </lineage>
</organism>
<keyword evidence="2" id="KW-1185">Reference proteome</keyword>
<proteinExistence type="predicted"/>
<reference evidence="1" key="1">
    <citation type="submission" date="2019-02" db="EMBL/GenBank/DDBJ databases">
        <authorList>
            <person name="Pothier F.J."/>
        </authorList>
    </citation>
    <scope>NUCLEOTIDE SEQUENCE</scope>
    <source>
        <strain evidence="1">CI-1B</strain>
    </source>
</reference>
<comment type="caution">
    <text evidence="1">The sequence shown here is derived from an EMBL/GenBank/DDBJ whole genome shotgun (WGS) entry which is preliminary data.</text>
</comment>
<dbReference type="EMBL" id="CAADFC020000026">
    <property type="protein sequence ID" value="VIO76004.1"/>
    <property type="molecule type" value="Genomic_DNA"/>
</dbReference>
<dbReference type="RefSeq" id="WP_139484386.1">
    <property type="nucleotide sequence ID" value="NZ_CAADFB020000030.1"/>
</dbReference>
<evidence type="ECO:0000313" key="2">
    <source>
        <dbReference type="Proteomes" id="UP000328092"/>
    </source>
</evidence>
<evidence type="ECO:0000313" key="1">
    <source>
        <dbReference type="EMBL" id="VIO76004.1"/>
    </source>
</evidence>
<dbReference type="InterPro" id="IPR036188">
    <property type="entry name" value="FAD/NAD-bd_sf"/>
</dbReference>
<dbReference type="Gene3D" id="3.50.50.60">
    <property type="entry name" value="FAD/NAD(P)-binding domain"/>
    <property type="match status" value="1"/>
</dbReference>
<dbReference type="Pfam" id="PF13450">
    <property type="entry name" value="NAD_binding_8"/>
    <property type="match status" value="1"/>
</dbReference>
<name>A0A508TNT2_9BRAD</name>
<dbReference type="Proteomes" id="UP000328092">
    <property type="component" value="Unassembled WGS sequence"/>
</dbReference>
<dbReference type="AlphaFoldDB" id="A0A508TNT2"/>
<accession>A0A508TNT2</accession>
<dbReference type="OrthoDB" id="9773233at2"/>
<evidence type="ECO:0008006" key="3">
    <source>
        <dbReference type="Google" id="ProtNLM"/>
    </source>
</evidence>
<dbReference type="SUPFAM" id="SSF51905">
    <property type="entry name" value="FAD/NAD(P)-binding domain"/>
    <property type="match status" value="1"/>
</dbReference>
<sequence>MLSTDYLIIGSGALGMCFADQLLTETNASMVIVDRHHMPGGHWNDAYPFVRLHQPSAYYGVGSRALGSSRLDVAGFNKGYYELASGAQIISYYDRLMNERFLPSGRVQYFPLCDYQGDNRFVFRLSGDIQQVTVRKKLVDATFLNTQVPSTHVPSFELCDGVKLVTPNVLPKFAPDFKSYVILGGGKTAMDVGVWLLQMGAAPESIRWIVPRDSWVRNRDKVQPGEAFFKQTAGGQANQLEAAAEATCMADLFERLERTGEILRIDTTVTPTMYRGATLSCLEVEALRSIKDVVRKGRVLRIEHQTVILEHGTVEGCAGSLYVDCSAKAFDTRPSVRVFDGDRITIQMLRSGAFCLSAAVIAHIEAAYDDETMKNELCKPMQSPNVPEDLVRRALEELQAGRRWSVDKTLHRWVAEHRLTGAGIGQADAAAHDPDADRIRKRLREARPKAEANLSRLIAELGRVPINPAA</sequence>
<gene>
    <name evidence="1" type="ORF">CI1B_61470</name>
</gene>
<protein>
    <recommendedName>
        <fullName evidence="3">NAD(P)/FAD-dependent oxidoreductase</fullName>
    </recommendedName>
</protein>